<evidence type="ECO:0000313" key="3">
    <source>
        <dbReference type="Proteomes" id="UP000000849"/>
    </source>
</evidence>
<evidence type="ECO:0000256" key="1">
    <source>
        <dbReference type="SAM" id="MobiDB-lite"/>
    </source>
</evidence>
<dbReference type="Proteomes" id="UP000000849">
    <property type="component" value="Chromosome"/>
</dbReference>
<evidence type="ECO:0008006" key="4">
    <source>
        <dbReference type="Google" id="ProtNLM"/>
    </source>
</evidence>
<sequence length="252" mass="25273">MYGGPDPDPHDERTPVEHTSRPSPTAPPLPRRRGGSAARAAVLVLLLAACTGGADDPDRPDGPVASPGAATSDAATPAAPAASPLPPVEGGASAECLAGTWQLDLAAMQQGLQAAAGAGAEVVVDGTTTYEFADGGVLRVEVDSTSGVTLTAGDERLTSSSRSTGTLTGTWSLDGDQLVVSDVDTSDLDVTTTATTDDEDVDVPPGSAEDTIGVLPPTLATVGCSADRASLVSTLVTDEEGESVILVHPLHR</sequence>
<accession>D5UJK7</accession>
<protein>
    <recommendedName>
        <fullName evidence="4">Lipocalin-like domain-containing protein</fullName>
    </recommendedName>
</protein>
<keyword evidence="3" id="KW-1185">Reference proteome</keyword>
<dbReference type="KEGG" id="cfl:Cfla_2760"/>
<reference evidence="2 3" key="1">
    <citation type="journal article" date="2010" name="Stand. Genomic Sci.">
        <title>Complete genome sequence of Cellulomonas flavigena type strain (134).</title>
        <authorList>
            <person name="Abt B."/>
            <person name="Foster B."/>
            <person name="Lapidus A."/>
            <person name="Clum A."/>
            <person name="Sun H."/>
            <person name="Pukall R."/>
            <person name="Lucas S."/>
            <person name="Glavina Del Rio T."/>
            <person name="Nolan M."/>
            <person name="Tice H."/>
            <person name="Cheng J.F."/>
            <person name="Pitluck S."/>
            <person name="Liolios K."/>
            <person name="Ivanova N."/>
            <person name="Mavromatis K."/>
            <person name="Ovchinnikova G."/>
            <person name="Pati A."/>
            <person name="Goodwin L."/>
            <person name="Chen A."/>
            <person name="Palaniappan K."/>
            <person name="Land M."/>
            <person name="Hauser L."/>
            <person name="Chang Y.J."/>
            <person name="Jeffries C.D."/>
            <person name="Rohde M."/>
            <person name="Goker M."/>
            <person name="Woyke T."/>
            <person name="Bristow J."/>
            <person name="Eisen J.A."/>
            <person name="Markowitz V."/>
            <person name="Hugenholtz P."/>
            <person name="Kyrpides N.C."/>
            <person name="Klenk H.P."/>
        </authorList>
    </citation>
    <scope>NUCLEOTIDE SEQUENCE [LARGE SCALE GENOMIC DNA]</scope>
    <source>
        <strain evidence="3">ATCC 482 / DSM 20109 / BCRC 11376 / JCM 18109 / NBRC 3775 / NCIMB 8073 / NRS 134</strain>
    </source>
</reference>
<dbReference type="HOGENOM" id="CLU_1101344_0_0_11"/>
<dbReference type="AlphaFoldDB" id="D5UJK7"/>
<evidence type="ECO:0000313" key="2">
    <source>
        <dbReference type="EMBL" id="ADG75645.1"/>
    </source>
</evidence>
<feature type="compositionally biased region" description="Basic and acidic residues" evidence="1">
    <location>
        <begin position="7"/>
        <end position="20"/>
    </location>
</feature>
<dbReference type="EMBL" id="CP001964">
    <property type="protein sequence ID" value="ADG75645.1"/>
    <property type="molecule type" value="Genomic_DNA"/>
</dbReference>
<proteinExistence type="predicted"/>
<feature type="region of interest" description="Disordered" evidence="1">
    <location>
        <begin position="1"/>
        <end position="36"/>
    </location>
</feature>
<name>D5UJK7_CELFN</name>
<dbReference type="RefSeq" id="WP_013117976.1">
    <property type="nucleotide sequence ID" value="NC_014151.1"/>
</dbReference>
<feature type="compositionally biased region" description="Low complexity" evidence="1">
    <location>
        <begin position="62"/>
        <end position="82"/>
    </location>
</feature>
<organism evidence="2 3">
    <name type="scientific">Cellulomonas flavigena (strain ATCC 482 / DSM 20109 / BCRC 11376 / JCM 18109 / NBRC 3775 / NCIMB 8073 / NRS 134)</name>
    <dbReference type="NCBI Taxonomy" id="446466"/>
    <lineage>
        <taxon>Bacteria</taxon>
        <taxon>Bacillati</taxon>
        <taxon>Actinomycetota</taxon>
        <taxon>Actinomycetes</taxon>
        <taxon>Micrococcales</taxon>
        <taxon>Cellulomonadaceae</taxon>
        <taxon>Cellulomonas</taxon>
    </lineage>
</organism>
<gene>
    <name evidence="2" type="ordered locus">Cfla_2760</name>
</gene>
<feature type="region of interest" description="Disordered" evidence="1">
    <location>
        <begin position="54"/>
        <end position="91"/>
    </location>
</feature>